<evidence type="ECO:0000256" key="10">
    <source>
        <dbReference type="ARBA" id="ARBA00049176"/>
    </source>
</evidence>
<evidence type="ECO:0000313" key="16">
    <source>
        <dbReference type="EMBL" id="SFD68597.1"/>
    </source>
</evidence>
<feature type="domain" description="4'-phosphopantetheinyl transferase" evidence="14">
    <location>
        <begin position="140"/>
        <end position="220"/>
    </location>
</feature>
<protein>
    <recommendedName>
        <fullName evidence="5">Enterobactin synthase component D</fullName>
    </recommendedName>
    <alternativeName>
        <fullName evidence="8">4'-phosphopantetheinyl transferase EntD</fullName>
    </alternativeName>
    <alternativeName>
        <fullName evidence="9">Enterochelin synthase D</fullName>
    </alternativeName>
</protein>
<dbReference type="GO" id="GO:0000287">
    <property type="term" value="F:magnesium ion binding"/>
    <property type="evidence" value="ECO:0007669"/>
    <property type="project" value="InterPro"/>
</dbReference>
<feature type="binding site" evidence="12">
    <location>
        <position position="88"/>
    </location>
    <ligand>
        <name>CoA</name>
        <dbReference type="ChEBI" id="CHEBI:57287"/>
    </ligand>
</feature>
<feature type="domain" description="4'-phosphopantetheinyl transferase N-terminal" evidence="15">
    <location>
        <begin position="72"/>
        <end position="135"/>
    </location>
</feature>
<dbReference type="EMBL" id="FOMS01000002">
    <property type="protein sequence ID" value="SFD68597.1"/>
    <property type="molecule type" value="Genomic_DNA"/>
</dbReference>
<evidence type="ECO:0000313" key="17">
    <source>
        <dbReference type="Proteomes" id="UP000325289"/>
    </source>
</evidence>
<dbReference type="GO" id="GO:0009239">
    <property type="term" value="P:enterobactin biosynthetic process"/>
    <property type="evidence" value="ECO:0007669"/>
    <property type="project" value="UniProtKB-UniPathway"/>
</dbReference>
<feature type="binding site" evidence="12">
    <location>
        <position position="184"/>
    </location>
    <ligand>
        <name>CoA</name>
        <dbReference type="ChEBI" id="CHEBI:57287"/>
    </ligand>
</feature>
<dbReference type="AlphaFoldDB" id="A0A1I1UCY4"/>
<dbReference type="UniPathway" id="UPA00017"/>
<evidence type="ECO:0000259" key="15">
    <source>
        <dbReference type="Pfam" id="PF17837"/>
    </source>
</evidence>
<sequence>MARLLGAGEERRHALAFGLTPLRPGAIFGPGHPFLTGLQASEGEPCRVLASVDPGAYEVAAFRALGVTCPARLDRAVDVRRAGYLSGRIATRVALWQLGVPWTDLAADDNGVPLWPEGVAGSISHTAGVAFAVVSRGHARIGADIEAVPDGAALQALRDVALSEAERTRLPAPWQATLGFSAKETLYKALFPELRTFFGFDAAEVVALSDTALDLRLCHDLNADHRAGRLYRLCWDQAEGRVATWLAEGAR</sequence>
<keyword evidence="7" id="KW-0259">Enterobactin biosynthesis</keyword>
<comment type="cofactor">
    <cofactor evidence="13">
        <name>Mg(2+)</name>
        <dbReference type="ChEBI" id="CHEBI:18420"/>
    </cofactor>
</comment>
<dbReference type="GO" id="GO:0008897">
    <property type="term" value="F:holo-[acyl-carrier-protein] synthase activity"/>
    <property type="evidence" value="ECO:0007669"/>
    <property type="project" value="InterPro"/>
</dbReference>
<evidence type="ECO:0000256" key="1">
    <source>
        <dbReference type="ARBA" id="ARBA00003937"/>
    </source>
</evidence>
<dbReference type="GO" id="GO:0005886">
    <property type="term" value="C:plasma membrane"/>
    <property type="evidence" value="ECO:0007669"/>
    <property type="project" value="TreeGrafter"/>
</dbReference>
<keyword evidence="13" id="KW-0479">Metal-binding</keyword>
<feature type="binding site" evidence="12">
    <location>
        <begin position="124"/>
        <end position="125"/>
    </location>
    <ligand>
        <name>CoA</name>
        <dbReference type="ChEBI" id="CHEBI:57287"/>
    </ligand>
</feature>
<comment type="catalytic activity">
    <reaction evidence="11">
        <text>apo-[peptidyl-carrier protein] + CoA = holo-[peptidyl-carrier protein] + adenosine 3',5'-bisphosphate + H(+)</text>
        <dbReference type="Rhea" id="RHEA:46228"/>
        <dbReference type="Rhea" id="RHEA-COMP:11479"/>
        <dbReference type="Rhea" id="RHEA-COMP:11480"/>
        <dbReference type="ChEBI" id="CHEBI:15378"/>
        <dbReference type="ChEBI" id="CHEBI:29999"/>
        <dbReference type="ChEBI" id="CHEBI:57287"/>
        <dbReference type="ChEBI" id="CHEBI:58343"/>
        <dbReference type="ChEBI" id="CHEBI:64479"/>
    </reaction>
</comment>
<dbReference type="InterPro" id="IPR037143">
    <property type="entry name" value="4-PPantetheinyl_Trfase_dom_sf"/>
</dbReference>
<dbReference type="InterPro" id="IPR003542">
    <property type="entry name" value="Enbac_synth_compD-like"/>
</dbReference>
<dbReference type="PANTHER" id="PTHR38096">
    <property type="entry name" value="ENTEROBACTIN SYNTHASE COMPONENT D"/>
    <property type="match status" value="1"/>
</dbReference>
<proteinExistence type="inferred from homology"/>
<evidence type="ECO:0000256" key="12">
    <source>
        <dbReference type="PIRSR" id="PIRSR603542-1"/>
    </source>
</evidence>
<evidence type="ECO:0000256" key="11">
    <source>
        <dbReference type="ARBA" id="ARBA00049191"/>
    </source>
</evidence>
<keyword evidence="13" id="KW-0460">Magnesium</keyword>
<dbReference type="PRINTS" id="PR01399">
    <property type="entry name" value="ENTSNTHTASED"/>
</dbReference>
<accession>A0A1I1UCY4</accession>
<comment type="pathway">
    <text evidence="2">Siderophore biosynthesis; enterobactin biosynthesis.</text>
</comment>
<dbReference type="PANTHER" id="PTHR38096:SF1">
    <property type="entry name" value="ENTEROBACTIN SYNTHASE COMPONENT D"/>
    <property type="match status" value="1"/>
</dbReference>
<name>A0A1I1UCY4_9RHOB</name>
<feature type="binding site" evidence="12">
    <location>
        <position position="144"/>
    </location>
    <ligand>
        <name>CoA</name>
        <dbReference type="ChEBI" id="CHEBI:57287"/>
    </ligand>
</feature>
<dbReference type="InterPro" id="IPR008278">
    <property type="entry name" value="4-PPantetheinyl_Trfase_dom"/>
</dbReference>
<comment type="function">
    <text evidence="1">Involved in the biosynthesis of the siderophore enterobactin (enterochelin), which is a macrocyclic trimeric lactone of N-(2,3-dihydroxybenzoyl)-serine. The serine trilactone serves as a scaffolding for the three catechol functionalities that provide hexadentate coordination for the tightly ligated iron(2+) atoms. Plays an essential role in the assembly of the enterobactin by catalyzing the transfer of the 4'-phosphopantetheine (Ppant) moiety from coenzyme A to the apo-domains of both EntB (ArCP domain) and EntF (PCP domain) to yield their holo-forms which make them competent for the activation of 2,3-dihydroxybenzoate (DHB) and L-serine, respectively.</text>
</comment>
<feature type="binding site" evidence="13">
    <location>
        <position position="145"/>
    </location>
    <ligand>
        <name>Mg(2+)</name>
        <dbReference type="ChEBI" id="CHEBI:18420"/>
    </ligand>
</feature>
<evidence type="ECO:0000256" key="9">
    <source>
        <dbReference type="ARBA" id="ARBA00031996"/>
    </source>
</evidence>
<evidence type="ECO:0000256" key="13">
    <source>
        <dbReference type="PIRSR" id="PIRSR603542-2"/>
    </source>
</evidence>
<evidence type="ECO:0000256" key="7">
    <source>
        <dbReference type="ARBA" id="ARBA00023191"/>
    </source>
</evidence>
<dbReference type="SUPFAM" id="SSF56214">
    <property type="entry name" value="4'-phosphopantetheinyl transferase"/>
    <property type="match status" value="1"/>
</dbReference>
<dbReference type="GO" id="GO:0009366">
    <property type="term" value="C:enterobactin synthetase complex"/>
    <property type="evidence" value="ECO:0007669"/>
    <property type="project" value="InterPro"/>
</dbReference>
<evidence type="ECO:0000256" key="3">
    <source>
        <dbReference type="ARBA" id="ARBA00008342"/>
    </source>
</evidence>
<dbReference type="Pfam" id="PF17837">
    <property type="entry name" value="4PPT_N"/>
    <property type="match status" value="1"/>
</dbReference>
<dbReference type="Pfam" id="PF01648">
    <property type="entry name" value="ACPS"/>
    <property type="match status" value="1"/>
</dbReference>
<reference evidence="16 17" key="1">
    <citation type="submission" date="2016-10" db="EMBL/GenBank/DDBJ databases">
        <authorList>
            <person name="Varghese N."/>
            <person name="Submissions S."/>
        </authorList>
    </citation>
    <scope>NUCLEOTIDE SEQUENCE [LARGE SCALE GENOMIC DNA]</scope>
    <source>
        <strain evidence="17">YIM D21,KCTC 23444,ACCC 10710</strain>
    </source>
</reference>
<evidence type="ECO:0000256" key="6">
    <source>
        <dbReference type="ARBA" id="ARBA00022679"/>
    </source>
</evidence>
<feature type="binding site" evidence="13">
    <location>
        <position position="146"/>
    </location>
    <ligand>
        <name>Mg(2+)</name>
        <dbReference type="ChEBI" id="CHEBI:18420"/>
    </ligand>
</feature>
<organism evidence="16 17">
    <name type="scientific">Roseivivax sediminis</name>
    <dbReference type="NCBI Taxonomy" id="936889"/>
    <lineage>
        <taxon>Bacteria</taxon>
        <taxon>Pseudomonadati</taxon>
        <taxon>Pseudomonadota</taxon>
        <taxon>Alphaproteobacteria</taxon>
        <taxon>Rhodobacterales</taxon>
        <taxon>Roseobacteraceae</taxon>
        <taxon>Roseivivax</taxon>
    </lineage>
</organism>
<comment type="similarity">
    <text evidence="3">Belongs to the P-Pant transferase superfamily. EntD family.</text>
</comment>
<feature type="binding site" evidence="13">
    <location>
        <position position="144"/>
    </location>
    <ligand>
        <name>Mg(2+)</name>
        <dbReference type="ChEBI" id="CHEBI:18420"/>
    </ligand>
</feature>
<comment type="subunit">
    <text evidence="4">EntB, EntD, EntE, and EntF form a multienzyme complex called enterobactin synthase.</text>
</comment>
<dbReference type="OrthoDB" id="8210607at2"/>
<dbReference type="InterPro" id="IPR041354">
    <property type="entry name" value="4PPT_N"/>
</dbReference>
<keyword evidence="6 16" id="KW-0808">Transferase</keyword>
<evidence type="ECO:0000256" key="2">
    <source>
        <dbReference type="ARBA" id="ARBA00004993"/>
    </source>
</evidence>
<dbReference type="Proteomes" id="UP000325289">
    <property type="component" value="Unassembled WGS sequence"/>
</dbReference>
<gene>
    <name evidence="16" type="ORF">SAMN04515678_102282</name>
</gene>
<evidence type="ECO:0000256" key="5">
    <source>
        <dbReference type="ARBA" id="ARBA00019087"/>
    </source>
</evidence>
<comment type="catalytic activity">
    <reaction evidence="10">
        <text>apo-[aryl-carrier protein] + CoA = holo-[aryl-carrier protein] + adenosine 3',5'-bisphosphate + H(+)</text>
        <dbReference type="Rhea" id="RHEA:48404"/>
        <dbReference type="Rhea" id="RHEA-COMP:15903"/>
        <dbReference type="Rhea" id="RHEA-COMP:17557"/>
        <dbReference type="ChEBI" id="CHEBI:15378"/>
        <dbReference type="ChEBI" id="CHEBI:29999"/>
        <dbReference type="ChEBI" id="CHEBI:57287"/>
        <dbReference type="ChEBI" id="CHEBI:58343"/>
        <dbReference type="ChEBI" id="CHEBI:64479"/>
    </reaction>
</comment>
<evidence type="ECO:0000256" key="4">
    <source>
        <dbReference type="ARBA" id="ARBA00011503"/>
    </source>
</evidence>
<evidence type="ECO:0000256" key="8">
    <source>
        <dbReference type="ARBA" id="ARBA00029894"/>
    </source>
</evidence>
<evidence type="ECO:0000259" key="14">
    <source>
        <dbReference type="Pfam" id="PF01648"/>
    </source>
</evidence>
<feature type="binding site" evidence="12">
    <location>
        <position position="80"/>
    </location>
    <ligand>
        <name>CoA</name>
        <dbReference type="ChEBI" id="CHEBI:57287"/>
    </ligand>
</feature>
<feature type="binding site" evidence="12">
    <location>
        <position position="188"/>
    </location>
    <ligand>
        <name>CoA</name>
        <dbReference type="ChEBI" id="CHEBI:57287"/>
    </ligand>
</feature>
<keyword evidence="17" id="KW-1185">Reference proteome</keyword>
<dbReference type="Gene3D" id="3.90.470.20">
    <property type="entry name" value="4'-phosphopantetheinyl transferase domain"/>
    <property type="match status" value="1"/>
</dbReference>